<comment type="caution">
    <text evidence="1">The sequence shown here is derived from an EMBL/GenBank/DDBJ whole genome shotgun (WGS) entry which is preliminary data.</text>
</comment>
<keyword evidence="2" id="KW-1185">Reference proteome</keyword>
<feature type="non-terminal residue" evidence="1">
    <location>
        <position position="166"/>
    </location>
</feature>
<dbReference type="AlphaFoldDB" id="A0A7J6KJL8"/>
<organism evidence="1 2">
    <name type="scientific">Perkinsus chesapeaki</name>
    <name type="common">Clam parasite</name>
    <name type="synonym">Perkinsus andrewsi</name>
    <dbReference type="NCBI Taxonomy" id="330153"/>
    <lineage>
        <taxon>Eukaryota</taxon>
        <taxon>Sar</taxon>
        <taxon>Alveolata</taxon>
        <taxon>Perkinsozoa</taxon>
        <taxon>Perkinsea</taxon>
        <taxon>Perkinsida</taxon>
        <taxon>Perkinsidae</taxon>
        <taxon>Perkinsus</taxon>
    </lineage>
</organism>
<proteinExistence type="predicted"/>
<name>A0A7J6KJL8_PERCH</name>
<evidence type="ECO:0000313" key="1">
    <source>
        <dbReference type="EMBL" id="KAF4646791.1"/>
    </source>
</evidence>
<gene>
    <name evidence="1" type="ORF">FOL47_005654</name>
</gene>
<reference evidence="1 2" key="1">
    <citation type="submission" date="2020-04" db="EMBL/GenBank/DDBJ databases">
        <title>Perkinsus chesapeaki whole genome sequence.</title>
        <authorList>
            <person name="Bogema D.R."/>
        </authorList>
    </citation>
    <scope>NUCLEOTIDE SEQUENCE [LARGE SCALE GENOMIC DNA]</scope>
    <source>
        <strain evidence="1">ATCC PRA-425</strain>
    </source>
</reference>
<feature type="non-terminal residue" evidence="1">
    <location>
        <position position="1"/>
    </location>
</feature>
<evidence type="ECO:0000313" key="2">
    <source>
        <dbReference type="Proteomes" id="UP000591131"/>
    </source>
</evidence>
<dbReference type="OrthoDB" id="9906983at2759"/>
<dbReference type="EMBL" id="JAAPAO010003107">
    <property type="protein sequence ID" value="KAF4646791.1"/>
    <property type="molecule type" value="Genomic_DNA"/>
</dbReference>
<protein>
    <submittedName>
        <fullName evidence="1">Uncharacterized protein</fullName>
    </submittedName>
</protein>
<accession>A0A7J6KJL8</accession>
<sequence length="166" mass="18916">MLLEDAVTAEVDGVMALREDWVKKLDDALFVLNSRNLQADSEENMVTPFELMFARPLRETTNAVLEKLNDAKPFDPLRGAEPLKEKVNTPTVKELAKASKKNRLQLTKKFEKTWEDMREKSRQESIRVSSKLPKQVICEGDRGPYRVQRVQGVSVIVNVNGKMVTD</sequence>
<dbReference type="Proteomes" id="UP000591131">
    <property type="component" value="Unassembled WGS sequence"/>
</dbReference>